<protein>
    <recommendedName>
        <fullName evidence="1">Heterokaryon incompatibility domain-containing protein</fullName>
    </recommendedName>
</protein>
<dbReference type="AlphaFoldDB" id="A0A4Z1EGH8"/>
<dbReference type="InterPro" id="IPR052895">
    <property type="entry name" value="HetReg/Transcr_Mod"/>
</dbReference>
<sequence length="154" mass="17978">MHLIYMNATRVLVWLGEDDKSVDLYAAAEIISHFRMRKRELQRKAKSIAEHEPLADFQKWVNCDWHTGPEYVSGWKAVQNILARPYFTRSWITQETVLSSNRKSLVGHHDVTDILDLVSVIHMFPQIENRIPAQYLNEPDVIPRIYELSSAMQT</sequence>
<dbReference type="InterPro" id="IPR010730">
    <property type="entry name" value="HET"/>
</dbReference>
<evidence type="ECO:0000259" key="1">
    <source>
        <dbReference type="Pfam" id="PF06985"/>
    </source>
</evidence>
<organism evidence="2 3">
    <name type="scientific">Botrytis tulipae</name>
    <dbReference type="NCBI Taxonomy" id="87230"/>
    <lineage>
        <taxon>Eukaryota</taxon>
        <taxon>Fungi</taxon>
        <taxon>Dikarya</taxon>
        <taxon>Ascomycota</taxon>
        <taxon>Pezizomycotina</taxon>
        <taxon>Leotiomycetes</taxon>
        <taxon>Helotiales</taxon>
        <taxon>Sclerotiniaceae</taxon>
        <taxon>Botrytis</taxon>
    </lineage>
</organism>
<dbReference type="Pfam" id="PF06985">
    <property type="entry name" value="HET"/>
    <property type="match status" value="1"/>
</dbReference>
<reference evidence="2 3" key="1">
    <citation type="submission" date="2017-12" db="EMBL/GenBank/DDBJ databases">
        <title>Comparative genomics of Botrytis spp.</title>
        <authorList>
            <person name="Valero-Jimenez C.A."/>
            <person name="Tapia P."/>
            <person name="Veloso J."/>
            <person name="Silva-Moreno E."/>
            <person name="Staats M."/>
            <person name="Valdes J.H."/>
            <person name="Van Kan J.A.L."/>
        </authorList>
    </citation>
    <scope>NUCLEOTIDE SEQUENCE [LARGE SCALE GENOMIC DNA]</scope>
    <source>
        <strain evidence="2 3">Bt9001</strain>
    </source>
</reference>
<dbReference type="PANTHER" id="PTHR24148">
    <property type="entry name" value="ANKYRIN REPEAT DOMAIN-CONTAINING PROTEIN 39 HOMOLOG-RELATED"/>
    <property type="match status" value="1"/>
</dbReference>
<gene>
    <name evidence="2" type="ORF">BTUL_0110g00070</name>
</gene>
<dbReference type="Proteomes" id="UP000297777">
    <property type="component" value="Unassembled WGS sequence"/>
</dbReference>
<dbReference type="EMBL" id="PQXH01000110">
    <property type="protein sequence ID" value="TGO11396.1"/>
    <property type="molecule type" value="Genomic_DNA"/>
</dbReference>
<evidence type="ECO:0000313" key="2">
    <source>
        <dbReference type="EMBL" id="TGO11396.1"/>
    </source>
</evidence>
<evidence type="ECO:0000313" key="3">
    <source>
        <dbReference type="Proteomes" id="UP000297777"/>
    </source>
</evidence>
<dbReference type="PANTHER" id="PTHR24148:SF64">
    <property type="entry name" value="HETEROKARYON INCOMPATIBILITY DOMAIN-CONTAINING PROTEIN"/>
    <property type="match status" value="1"/>
</dbReference>
<name>A0A4Z1EGH8_9HELO</name>
<keyword evidence="3" id="KW-1185">Reference proteome</keyword>
<proteinExistence type="predicted"/>
<feature type="domain" description="Heterokaryon incompatibility" evidence="1">
    <location>
        <begin position="1"/>
        <end position="95"/>
    </location>
</feature>
<dbReference type="OrthoDB" id="3553147at2759"/>
<accession>A0A4Z1EGH8</accession>
<comment type="caution">
    <text evidence="2">The sequence shown here is derived from an EMBL/GenBank/DDBJ whole genome shotgun (WGS) entry which is preliminary data.</text>
</comment>